<sequence length="446" mass="48357">MEMNSPVISLPPPSRFPPLPDLVAPMQHESGAFVLSSNPPNPKANFRFGDWICPSVSCAAHNFGRNLNCIGCGASRPAVGSFVVQQAGHMPPPQRFSPRFANVESPRDQVDASLVGPVTHLPMHPSQASKNPLSIQLTPSGTQICVGGKVQNISNDPLAPCYMFWSFNEPFPEPGQIRPALSVALQHPPILNTGNRGPIEHQPGDWICKKCNYLNWRRRKVCQTCYPYAEGNGDSISATVQAERIALLANTIRGREFHSLPPSPSSAVHDRPLRRSSLPLQALVTAQQPSGNVCRQDGQRSLVSRSQSHQTDLFLKPRQPSPGSENPRTLYQTSLGHGSPPSLTPGTVANSPAYVNASPSGPLLPSFLQDIVQSPSLSPASSTDFSLEDYSIDEVESGRFTKLNEGGANIPYHGLRSHSSLALKSTTSLTNMFNIWKLDGDETKGW</sequence>
<protein>
    <submittedName>
        <fullName evidence="1">Uncharacterized protein</fullName>
    </submittedName>
</protein>
<name>A0ACB6ZJF6_THEGA</name>
<dbReference type="EMBL" id="MU117994">
    <property type="protein sequence ID" value="KAF9649679.1"/>
    <property type="molecule type" value="Genomic_DNA"/>
</dbReference>
<reference evidence="1" key="2">
    <citation type="journal article" date="2020" name="Nat. Commun.">
        <title>Large-scale genome sequencing of mycorrhizal fungi provides insights into the early evolution of symbiotic traits.</title>
        <authorList>
            <person name="Miyauchi S."/>
            <person name="Kiss E."/>
            <person name="Kuo A."/>
            <person name="Drula E."/>
            <person name="Kohler A."/>
            <person name="Sanchez-Garcia M."/>
            <person name="Morin E."/>
            <person name="Andreopoulos B."/>
            <person name="Barry K.W."/>
            <person name="Bonito G."/>
            <person name="Buee M."/>
            <person name="Carver A."/>
            <person name="Chen C."/>
            <person name="Cichocki N."/>
            <person name="Clum A."/>
            <person name="Culley D."/>
            <person name="Crous P.W."/>
            <person name="Fauchery L."/>
            <person name="Girlanda M."/>
            <person name="Hayes R.D."/>
            <person name="Keri Z."/>
            <person name="LaButti K."/>
            <person name="Lipzen A."/>
            <person name="Lombard V."/>
            <person name="Magnuson J."/>
            <person name="Maillard F."/>
            <person name="Murat C."/>
            <person name="Nolan M."/>
            <person name="Ohm R.A."/>
            <person name="Pangilinan J."/>
            <person name="Pereira M.F."/>
            <person name="Perotto S."/>
            <person name="Peter M."/>
            <person name="Pfister S."/>
            <person name="Riley R."/>
            <person name="Sitrit Y."/>
            <person name="Stielow J.B."/>
            <person name="Szollosi G."/>
            <person name="Zifcakova L."/>
            <person name="Stursova M."/>
            <person name="Spatafora J.W."/>
            <person name="Tedersoo L."/>
            <person name="Vaario L.M."/>
            <person name="Yamada A."/>
            <person name="Yan M."/>
            <person name="Wang P."/>
            <person name="Xu J."/>
            <person name="Bruns T."/>
            <person name="Baldrian P."/>
            <person name="Vilgalys R."/>
            <person name="Dunand C."/>
            <person name="Henrissat B."/>
            <person name="Grigoriev I.V."/>
            <person name="Hibbett D."/>
            <person name="Nagy L.G."/>
            <person name="Martin F.M."/>
        </authorList>
    </citation>
    <scope>NUCLEOTIDE SEQUENCE</scope>
    <source>
        <strain evidence="1">P2</strain>
    </source>
</reference>
<reference evidence="1" key="1">
    <citation type="submission" date="2019-10" db="EMBL/GenBank/DDBJ databases">
        <authorList>
            <consortium name="DOE Joint Genome Institute"/>
            <person name="Kuo A."/>
            <person name="Miyauchi S."/>
            <person name="Kiss E."/>
            <person name="Drula E."/>
            <person name="Kohler A."/>
            <person name="Sanchez-Garcia M."/>
            <person name="Andreopoulos B."/>
            <person name="Barry K.W."/>
            <person name="Bonito G."/>
            <person name="Buee M."/>
            <person name="Carver A."/>
            <person name="Chen C."/>
            <person name="Cichocki N."/>
            <person name="Clum A."/>
            <person name="Culley D."/>
            <person name="Crous P.W."/>
            <person name="Fauchery L."/>
            <person name="Girlanda M."/>
            <person name="Hayes R."/>
            <person name="Keri Z."/>
            <person name="Labutti K."/>
            <person name="Lipzen A."/>
            <person name="Lombard V."/>
            <person name="Magnuson J."/>
            <person name="Maillard F."/>
            <person name="Morin E."/>
            <person name="Murat C."/>
            <person name="Nolan M."/>
            <person name="Ohm R."/>
            <person name="Pangilinan J."/>
            <person name="Pereira M."/>
            <person name="Perotto S."/>
            <person name="Peter M."/>
            <person name="Riley R."/>
            <person name="Sitrit Y."/>
            <person name="Stielow B."/>
            <person name="Szollosi G."/>
            <person name="Zifcakova L."/>
            <person name="Stursova M."/>
            <person name="Spatafora J.W."/>
            <person name="Tedersoo L."/>
            <person name="Vaario L.-M."/>
            <person name="Yamada A."/>
            <person name="Yan M."/>
            <person name="Wang P."/>
            <person name="Xu J."/>
            <person name="Bruns T."/>
            <person name="Baldrian P."/>
            <person name="Vilgalys R."/>
            <person name="Henrissat B."/>
            <person name="Grigoriev I.V."/>
            <person name="Hibbett D."/>
            <person name="Nagy L.G."/>
            <person name="Martin F.M."/>
        </authorList>
    </citation>
    <scope>NUCLEOTIDE SEQUENCE</scope>
    <source>
        <strain evidence="1">P2</strain>
    </source>
</reference>
<evidence type="ECO:0000313" key="2">
    <source>
        <dbReference type="Proteomes" id="UP000886501"/>
    </source>
</evidence>
<keyword evidence="2" id="KW-1185">Reference proteome</keyword>
<accession>A0ACB6ZJF6</accession>
<dbReference type="Proteomes" id="UP000886501">
    <property type="component" value="Unassembled WGS sequence"/>
</dbReference>
<organism evidence="1 2">
    <name type="scientific">Thelephora ganbajun</name>
    <name type="common">Ganba fungus</name>
    <dbReference type="NCBI Taxonomy" id="370292"/>
    <lineage>
        <taxon>Eukaryota</taxon>
        <taxon>Fungi</taxon>
        <taxon>Dikarya</taxon>
        <taxon>Basidiomycota</taxon>
        <taxon>Agaricomycotina</taxon>
        <taxon>Agaricomycetes</taxon>
        <taxon>Thelephorales</taxon>
        <taxon>Thelephoraceae</taxon>
        <taxon>Thelephora</taxon>
    </lineage>
</organism>
<gene>
    <name evidence="1" type="ORF">BDM02DRAFT_3113317</name>
</gene>
<evidence type="ECO:0000313" key="1">
    <source>
        <dbReference type="EMBL" id="KAF9649679.1"/>
    </source>
</evidence>
<comment type="caution">
    <text evidence="1">The sequence shown here is derived from an EMBL/GenBank/DDBJ whole genome shotgun (WGS) entry which is preliminary data.</text>
</comment>
<proteinExistence type="predicted"/>